<dbReference type="EMBL" id="JBHUHY010000004">
    <property type="protein sequence ID" value="MFD2186758.1"/>
    <property type="molecule type" value="Genomic_DNA"/>
</dbReference>
<keyword evidence="2" id="KW-1185">Reference proteome</keyword>
<organism evidence="1 2">
    <name type="scientific">Aquimarina celericrescens</name>
    <dbReference type="NCBI Taxonomy" id="1964542"/>
    <lineage>
        <taxon>Bacteria</taxon>
        <taxon>Pseudomonadati</taxon>
        <taxon>Bacteroidota</taxon>
        <taxon>Flavobacteriia</taxon>
        <taxon>Flavobacteriales</taxon>
        <taxon>Flavobacteriaceae</taxon>
        <taxon>Aquimarina</taxon>
    </lineage>
</organism>
<sequence length="40" mass="4679">MIKTLDETAPYHLVKHYTLKYINGRSFTGRKVPSQVRSEN</sequence>
<evidence type="ECO:0000313" key="2">
    <source>
        <dbReference type="Proteomes" id="UP001597344"/>
    </source>
</evidence>
<proteinExistence type="predicted"/>
<evidence type="ECO:0000313" key="1">
    <source>
        <dbReference type="EMBL" id="MFD2186758.1"/>
    </source>
</evidence>
<comment type="caution">
    <text evidence="1">The sequence shown here is derived from an EMBL/GenBank/DDBJ whole genome shotgun (WGS) entry which is preliminary data.</text>
</comment>
<gene>
    <name evidence="1" type="ORF">ACFSJT_08140</name>
</gene>
<protein>
    <submittedName>
        <fullName evidence="1">Uncharacterized protein</fullName>
    </submittedName>
</protein>
<accession>A0ABW5AUU7</accession>
<dbReference type="Proteomes" id="UP001597344">
    <property type="component" value="Unassembled WGS sequence"/>
</dbReference>
<reference evidence="2" key="1">
    <citation type="journal article" date="2019" name="Int. J. Syst. Evol. Microbiol.">
        <title>The Global Catalogue of Microorganisms (GCM) 10K type strain sequencing project: providing services to taxonomists for standard genome sequencing and annotation.</title>
        <authorList>
            <consortium name="The Broad Institute Genomics Platform"/>
            <consortium name="The Broad Institute Genome Sequencing Center for Infectious Disease"/>
            <person name="Wu L."/>
            <person name="Ma J."/>
        </authorList>
    </citation>
    <scope>NUCLEOTIDE SEQUENCE [LARGE SCALE GENOMIC DNA]</scope>
    <source>
        <strain evidence="2">DT92</strain>
    </source>
</reference>
<name>A0ABW5AUU7_9FLAO</name>